<name>A0A8S1AIA8_ARCPL</name>
<evidence type="ECO:0000313" key="3">
    <source>
        <dbReference type="Proteomes" id="UP000494256"/>
    </source>
</evidence>
<reference evidence="2 3" key="1">
    <citation type="submission" date="2020-04" db="EMBL/GenBank/DDBJ databases">
        <authorList>
            <person name="Wallbank WR R."/>
            <person name="Pardo Diaz C."/>
            <person name="Kozak K."/>
            <person name="Martin S."/>
            <person name="Jiggins C."/>
            <person name="Moest M."/>
            <person name="Warren A I."/>
            <person name="Byers J.R.P. K."/>
            <person name="Montejo-Kovacevich G."/>
            <person name="Yen C E."/>
        </authorList>
    </citation>
    <scope>NUCLEOTIDE SEQUENCE [LARGE SCALE GENOMIC DNA]</scope>
</reference>
<evidence type="ECO:0000313" key="2">
    <source>
        <dbReference type="EMBL" id="CAB3245038.1"/>
    </source>
</evidence>
<gene>
    <name evidence="2" type="ORF">APLA_LOCUS10916</name>
</gene>
<organism evidence="2 3">
    <name type="scientific">Arctia plantaginis</name>
    <name type="common">Wood tiger moth</name>
    <name type="synonym">Phalaena plantaginis</name>
    <dbReference type="NCBI Taxonomy" id="874455"/>
    <lineage>
        <taxon>Eukaryota</taxon>
        <taxon>Metazoa</taxon>
        <taxon>Ecdysozoa</taxon>
        <taxon>Arthropoda</taxon>
        <taxon>Hexapoda</taxon>
        <taxon>Insecta</taxon>
        <taxon>Pterygota</taxon>
        <taxon>Neoptera</taxon>
        <taxon>Endopterygota</taxon>
        <taxon>Lepidoptera</taxon>
        <taxon>Glossata</taxon>
        <taxon>Ditrysia</taxon>
        <taxon>Noctuoidea</taxon>
        <taxon>Erebidae</taxon>
        <taxon>Arctiinae</taxon>
        <taxon>Arctia</taxon>
    </lineage>
</organism>
<dbReference type="OrthoDB" id="8744624at2759"/>
<evidence type="ECO:0000256" key="1">
    <source>
        <dbReference type="SAM" id="MobiDB-lite"/>
    </source>
</evidence>
<proteinExistence type="predicted"/>
<feature type="compositionally biased region" description="Basic residues" evidence="1">
    <location>
        <begin position="1"/>
        <end position="17"/>
    </location>
</feature>
<sequence>MCKKGKRSGGVKRKIKREYKNITNYQPNENSDTESSFIENEKNVVMNRAIYSQAPLQSTSYEGSAAKTSNIDIESENLIKPWETDNDIFSCSSTSKEDEFSENLVFRRKIKEWAIERNISQKALSDFATILNCRFPGILPRDARAIIGVCNFNAKHGCLKCVTVGEYSYLSHTVTFPETICHPRTDQEFREKKYGNHHKKDSPLLKLPVDMTQNFPVADSLHLVDLGIMKRLFVVTVILENLLPNGVPEIPKQFQIFLLNANCHLKFIGQ</sequence>
<dbReference type="Proteomes" id="UP000494256">
    <property type="component" value="Unassembled WGS sequence"/>
</dbReference>
<feature type="compositionally biased region" description="Polar residues" evidence="1">
    <location>
        <begin position="21"/>
        <end position="35"/>
    </location>
</feature>
<dbReference type="AlphaFoldDB" id="A0A8S1AIA8"/>
<comment type="caution">
    <text evidence="2">The sequence shown here is derived from an EMBL/GenBank/DDBJ whole genome shotgun (WGS) entry which is preliminary data.</text>
</comment>
<dbReference type="EMBL" id="CADEBD010000323">
    <property type="protein sequence ID" value="CAB3245038.1"/>
    <property type="molecule type" value="Genomic_DNA"/>
</dbReference>
<evidence type="ECO:0008006" key="4">
    <source>
        <dbReference type="Google" id="ProtNLM"/>
    </source>
</evidence>
<accession>A0A8S1AIA8</accession>
<protein>
    <recommendedName>
        <fullName evidence="4">Transposase</fullName>
    </recommendedName>
</protein>
<feature type="region of interest" description="Disordered" evidence="1">
    <location>
        <begin position="1"/>
        <end position="35"/>
    </location>
</feature>